<gene>
    <name evidence="2" type="ORF">HA335_02290</name>
</gene>
<dbReference type="Pfam" id="PF01399">
    <property type="entry name" value="PCI"/>
    <property type="match status" value="1"/>
</dbReference>
<accession>A0A832SVB0</accession>
<protein>
    <submittedName>
        <fullName evidence="2">Winged helix-turn-helix domain-containing protein</fullName>
    </submittedName>
</protein>
<dbReference type="Gene3D" id="2.40.50.140">
    <property type="entry name" value="Nucleic acid-binding proteins"/>
    <property type="match status" value="1"/>
</dbReference>
<sequence length="199" mass="23635">MRYVAYKIYPEEFLNNEVVDNALIIEGRKVRRVRILGKVENINVGNIISFYVDGVNVRYFEEKPVYIEEGDIVDVIGRPRTYDGEKYIMAEIIRKRDERWIKLRDLEIKKTRKYLLERAELYEEENEEMSLEEEVYTEILNSDVIKDKILAIIENVGEITYEELAEKINIPEEDLEKYLSELKESGDIFEPRPGVYKVL</sequence>
<dbReference type="EMBL" id="DUJR01000009">
    <property type="protein sequence ID" value="HII59402.1"/>
    <property type="molecule type" value="Genomic_DNA"/>
</dbReference>
<name>A0A832SVB0_9EURY</name>
<evidence type="ECO:0000313" key="3">
    <source>
        <dbReference type="Proteomes" id="UP000645676"/>
    </source>
</evidence>
<evidence type="ECO:0000259" key="1">
    <source>
        <dbReference type="Pfam" id="PF01399"/>
    </source>
</evidence>
<dbReference type="InterPro" id="IPR000717">
    <property type="entry name" value="PCI_dom"/>
</dbReference>
<dbReference type="Gene3D" id="1.10.10.10">
    <property type="entry name" value="Winged helix-like DNA-binding domain superfamily/Winged helix DNA-binding domain"/>
    <property type="match status" value="1"/>
</dbReference>
<feature type="domain" description="PCI" evidence="1">
    <location>
        <begin position="128"/>
        <end position="182"/>
    </location>
</feature>
<dbReference type="SUPFAM" id="SSF46785">
    <property type="entry name" value="Winged helix' DNA-binding domain"/>
    <property type="match status" value="1"/>
</dbReference>
<dbReference type="InterPro" id="IPR036390">
    <property type="entry name" value="WH_DNA-bd_sf"/>
</dbReference>
<comment type="caution">
    <text evidence="2">The sequence shown here is derived from an EMBL/GenBank/DDBJ whole genome shotgun (WGS) entry which is preliminary data.</text>
</comment>
<organism evidence="2 3">
    <name type="scientific">Methanocaldococcus jannaschii</name>
    <dbReference type="NCBI Taxonomy" id="2190"/>
    <lineage>
        <taxon>Archaea</taxon>
        <taxon>Methanobacteriati</taxon>
        <taxon>Methanobacteriota</taxon>
        <taxon>Methanomada group</taxon>
        <taxon>Methanococci</taxon>
        <taxon>Methanococcales</taxon>
        <taxon>Methanocaldococcaceae</taxon>
        <taxon>Methanocaldococcus</taxon>
    </lineage>
</organism>
<dbReference type="AlphaFoldDB" id="A0A832SVB0"/>
<evidence type="ECO:0000313" key="2">
    <source>
        <dbReference type="EMBL" id="HII59402.1"/>
    </source>
</evidence>
<dbReference type="RefSeq" id="WP_064496892.1">
    <property type="nucleotide sequence ID" value="NC_000909.1"/>
</dbReference>
<proteinExistence type="predicted"/>
<dbReference type="Proteomes" id="UP000645676">
    <property type="component" value="Unassembled WGS sequence"/>
</dbReference>
<dbReference type="InterPro" id="IPR036388">
    <property type="entry name" value="WH-like_DNA-bd_sf"/>
</dbReference>
<dbReference type="SUPFAM" id="SSF50249">
    <property type="entry name" value="Nucleic acid-binding proteins"/>
    <property type="match status" value="1"/>
</dbReference>
<dbReference type="InterPro" id="IPR012340">
    <property type="entry name" value="NA-bd_OB-fold"/>
</dbReference>
<reference evidence="2" key="1">
    <citation type="journal article" date="2020" name="bioRxiv">
        <title>A rank-normalized archaeal taxonomy based on genome phylogeny resolves widespread incomplete and uneven classifications.</title>
        <authorList>
            <person name="Rinke C."/>
            <person name="Chuvochina M."/>
            <person name="Mussig A.J."/>
            <person name="Chaumeil P.-A."/>
            <person name="Waite D.W."/>
            <person name="Whitman W.B."/>
            <person name="Parks D.H."/>
            <person name="Hugenholtz P."/>
        </authorList>
    </citation>
    <scope>NUCLEOTIDE SEQUENCE</scope>
    <source>
        <strain evidence="2">UBA8849</strain>
    </source>
</reference>